<feature type="compositionally biased region" description="Acidic residues" evidence="1">
    <location>
        <begin position="288"/>
        <end position="308"/>
    </location>
</feature>
<proteinExistence type="predicted"/>
<accession>A0A841G4N4</accession>
<dbReference type="AlphaFoldDB" id="A0A841G4N4"/>
<reference evidence="3 4" key="1">
    <citation type="submission" date="2020-08" db="EMBL/GenBank/DDBJ databases">
        <title>Genomic Encyclopedia of Type Strains, Phase IV (KMG-IV): sequencing the most valuable type-strain genomes for metagenomic binning, comparative biology and taxonomic classification.</title>
        <authorList>
            <person name="Goeker M."/>
        </authorList>
    </citation>
    <scope>NUCLEOTIDE SEQUENCE [LARGE SCALE GENOMIC DNA]</scope>
    <source>
        <strain evidence="3 4">YIM 65646</strain>
    </source>
</reference>
<evidence type="ECO:0000256" key="2">
    <source>
        <dbReference type="SAM" id="Phobius"/>
    </source>
</evidence>
<organism evidence="3 4">
    <name type="scientific">Phytomonospora endophytica</name>
    <dbReference type="NCBI Taxonomy" id="714109"/>
    <lineage>
        <taxon>Bacteria</taxon>
        <taxon>Bacillati</taxon>
        <taxon>Actinomycetota</taxon>
        <taxon>Actinomycetes</taxon>
        <taxon>Micromonosporales</taxon>
        <taxon>Micromonosporaceae</taxon>
        <taxon>Phytomonospora</taxon>
    </lineage>
</organism>
<feature type="compositionally biased region" description="Basic and acidic residues" evidence="1">
    <location>
        <begin position="313"/>
        <end position="322"/>
    </location>
</feature>
<protein>
    <submittedName>
        <fullName evidence="3">Uncharacterized protein</fullName>
    </submittedName>
</protein>
<sequence>MSTTPAPPRRRVILSGAVVRTLAVLAGMTLGAMIASFAAAPGAPPLPSRKEALDLAVLVLPGQPFDPEWYNDTSVQDRASREAADVGLTVPDWLQFLVGDNTQEASTSVVWAPGSAEEPGLGTGYISTAAGNLRAGGWDVEESAAHGVIARKGTLLLEFYADDYAAPTLDIVRVPPTWHRWAVLAGAVLGGVGAFVLARSVRRRENGEDAHTSTFLLLLGVMAVLPSFLVVVAVSVFELVWHPWIDTLLWRAGRFVPFGATLNAGVGLLAVGWIWHLRRDRSAPVDELDELDDLDAENEDAENEDEPPAGDRPGLDRERELVVEADPLP</sequence>
<feature type="transmembrane region" description="Helical" evidence="2">
    <location>
        <begin position="255"/>
        <end position="275"/>
    </location>
</feature>
<feature type="region of interest" description="Disordered" evidence="1">
    <location>
        <begin position="288"/>
        <end position="329"/>
    </location>
</feature>
<feature type="transmembrane region" description="Helical" evidence="2">
    <location>
        <begin position="12"/>
        <end position="40"/>
    </location>
</feature>
<dbReference type="RefSeq" id="WP_184792788.1">
    <property type="nucleotide sequence ID" value="NZ_BONT01000102.1"/>
</dbReference>
<name>A0A841G4N4_9ACTN</name>
<dbReference type="Proteomes" id="UP000548476">
    <property type="component" value="Unassembled WGS sequence"/>
</dbReference>
<keyword evidence="2" id="KW-1133">Transmembrane helix</keyword>
<evidence type="ECO:0000313" key="4">
    <source>
        <dbReference type="Proteomes" id="UP000548476"/>
    </source>
</evidence>
<keyword evidence="4" id="KW-1185">Reference proteome</keyword>
<evidence type="ECO:0000256" key="1">
    <source>
        <dbReference type="SAM" id="MobiDB-lite"/>
    </source>
</evidence>
<evidence type="ECO:0000313" key="3">
    <source>
        <dbReference type="EMBL" id="MBB6039699.1"/>
    </source>
</evidence>
<feature type="transmembrane region" description="Helical" evidence="2">
    <location>
        <begin position="213"/>
        <end position="235"/>
    </location>
</feature>
<dbReference type="EMBL" id="JACHGT010000025">
    <property type="protein sequence ID" value="MBB6039699.1"/>
    <property type="molecule type" value="Genomic_DNA"/>
</dbReference>
<comment type="caution">
    <text evidence="3">The sequence shown here is derived from an EMBL/GenBank/DDBJ whole genome shotgun (WGS) entry which is preliminary data.</text>
</comment>
<keyword evidence="2" id="KW-0472">Membrane</keyword>
<feature type="transmembrane region" description="Helical" evidence="2">
    <location>
        <begin position="181"/>
        <end position="201"/>
    </location>
</feature>
<gene>
    <name evidence="3" type="ORF">HNR73_007597</name>
</gene>
<keyword evidence="2" id="KW-0812">Transmembrane</keyword>